<organism evidence="9">
    <name type="scientific">Neospora caninum (strain Liverpool)</name>
    <dbReference type="NCBI Taxonomy" id="572307"/>
    <lineage>
        <taxon>Eukaryota</taxon>
        <taxon>Sar</taxon>
        <taxon>Alveolata</taxon>
        <taxon>Apicomplexa</taxon>
        <taxon>Conoidasida</taxon>
        <taxon>Coccidia</taxon>
        <taxon>Eucoccidiorida</taxon>
        <taxon>Eimeriorina</taxon>
        <taxon>Sarcocystidae</taxon>
        <taxon>Neospora</taxon>
    </lineage>
</organism>
<dbReference type="GO" id="GO:0060271">
    <property type="term" value="P:cilium assembly"/>
    <property type="evidence" value="ECO:0007669"/>
    <property type="project" value="InterPro"/>
</dbReference>
<sequence length="574" mass="64908">MTSAQMIKEIVEGLNKPPFSMKTSLLTFDQEKPQDLLETVSKVLAFVDPERHKVDFRKESSESFFLRVAEAVHVLGYKAPFDEAYLAKFLVNIDVPVEFLAKDSHLADAYHEYKELQEKFKIFHSSMEQAQSKSGGFTDCKQEIQRLEKETFIDPQSRLHGLVVGLFISGQGYLTSFLSVARELRMAQVEETTLAFRSQQQTDYFDYLTDQLDTTRNQLQALQALTGDPERGTKEFLEVLHKEERRTEEAFASCVRQLQQKQQRLVEVNEAASGPPPRQETLLELQCELASLQEETRATQAASGEELQLLVEKKKSLEQEVQRKLAAQHAATLKRSAAENEFKTARGYCFMSKEEFATYADMLRQKTNLFKTLKLKEAAAEEANAKAIEDLVRERGVHGFQERQVELKSVDASLAAAVRERTVLSLRGMAAGVAGDVLQRLDEVRSRVEQERKKAREELAPLLEQVDRKKEEEAELKRVYDAKKKAYLDLKAELEKPVESLRATVAALQAGIEALVAEQHESSLECKKAVQFLERAEKEQSNLIPAIVALVSVCGRSLEQGNKLKLCAKKSAIC</sequence>
<dbReference type="Pfam" id="PF18383">
    <property type="entry name" value="IFT81_CH"/>
    <property type="match status" value="1"/>
</dbReference>
<evidence type="ECO:0000256" key="6">
    <source>
        <dbReference type="ARBA" id="ARBA00043983"/>
    </source>
</evidence>
<keyword evidence="2" id="KW-0970">Cilium biogenesis/degradation</keyword>
<evidence type="ECO:0000256" key="1">
    <source>
        <dbReference type="ARBA" id="ARBA00004138"/>
    </source>
</evidence>
<protein>
    <submittedName>
        <fullName evidence="9">Intraflagellar transport protein IFT81</fullName>
    </submittedName>
</protein>
<keyword evidence="9" id="KW-0282">Flagellum</keyword>
<evidence type="ECO:0000256" key="7">
    <source>
        <dbReference type="SAM" id="Coils"/>
    </source>
</evidence>
<keyword evidence="5" id="KW-0966">Cell projection</keyword>
<keyword evidence="3 7" id="KW-0175">Coiled coil</keyword>
<dbReference type="EMBL" id="LN714484">
    <property type="protein sequence ID" value="CEL68656.1"/>
    <property type="molecule type" value="Genomic_DNA"/>
</dbReference>
<feature type="domain" description="IFT81 calponin homology" evidence="8">
    <location>
        <begin position="7"/>
        <end position="82"/>
    </location>
</feature>
<feature type="coiled-coil region" evidence="7">
    <location>
        <begin position="438"/>
        <end position="518"/>
    </location>
</feature>
<evidence type="ECO:0000256" key="2">
    <source>
        <dbReference type="ARBA" id="ARBA00022794"/>
    </source>
</evidence>
<proteinExistence type="inferred from homology"/>
<evidence type="ECO:0000256" key="5">
    <source>
        <dbReference type="ARBA" id="ARBA00023273"/>
    </source>
</evidence>
<dbReference type="Gene3D" id="1.10.418.70">
    <property type="entry name" value="Intraflagellar transport protein 81, N-terminal domain"/>
    <property type="match status" value="1"/>
</dbReference>
<reference evidence="9" key="1">
    <citation type="journal article" date="2015" name="PLoS ONE">
        <title>Comprehensive Evaluation of Toxoplasma gondii VEG and Neospora caninum LIV Genomes with Tachyzoite Stage Transcriptome and Proteome Defines Novel Transcript Features.</title>
        <authorList>
            <person name="Ramaprasad A."/>
            <person name="Mourier T."/>
            <person name="Naeem R."/>
            <person name="Malas T.B."/>
            <person name="Moussa E."/>
            <person name="Panigrahi A."/>
            <person name="Vermont S.J."/>
            <person name="Otto T.D."/>
            <person name="Wastling J."/>
            <person name="Pain A."/>
        </authorList>
    </citation>
    <scope>NUCLEOTIDE SEQUENCE</scope>
    <source>
        <strain evidence="9">Liverpool</strain>
    </source>
</reference>
<evidence type="ECO:0000256" key="4">
    <source>
        <dbReference type="ARBA" id="ARBA00023069"/>
    </source>
</evidence>
<comment type="subcellular location">
    <subcellularLocation>
        <location evidence="1">Cell projection</location>
        <location evidence="1">Cilium</location>
    </subcellularLocation>
</comment>
<gene>
    <name evidence="9" type="ORF">BN1204_044040</name>
</gene>
<accession>A0A0F7UHW2</accession>
<dbReference type="InterPro" id="IPR041146">
    <property type="entry name" value="IFT81_CH"/>
</dbReference>
<dbReference type="InterPro" id="IPR043016">
    <property type="entry name" value="IFT81_N_sf"/>
</dbReference>
<comment type="similarity">
    <text evidence="6">Belongs to the IFT81 family.</text>
</comment>
<dbReference type="AlphaFoldDB" id="A0A0F7UHW2"/>
<feature type="coiled-coil region" evidence="7">
    <location>
        <begin position="282"/>
        <end position="327"/>
    </location>
</feature>
<keyword evidence="4" id="KW-0969">Cilium</keyword>
<name>A0A0F7UHW2_NEOCL</name>
<dbReference type="GO" id="GO:0036064">
    <property type="term" value="C:ciliary basal body"/>
    <property type="evidence" value="ECO:0007669"/>
    <property type="project" value="TreeGrafter"/>
</dbReference>
<evidence type="ECO:0000313" key="9">
    <source>
        <dbReference type="EMBL" id="CEL68656.1"/>
    </source>
</evidence>
<dbReference type="InterPro" id="IPR029600">
    <property type="entry name" value="IFT81"/>
</dbReference>
<dbReference type="GO" id="GO:0015631">
    <property type="term" value="F:tubulin binding"/>
    <property type="evidence" value="ECO:0007669"/>
    <property type="project" value="InterPro"/>
</dbReference>
<dbReference type="PANTHER" id="PTHR15614:SF2">
    <property type="entry name" value="INTRAFLAGELLAR TRANSPORT PROTEIN 81 HOMOLOG"/>
    <property type="match status" value="1"/>
</dbReference>
<dbReference type="GO" id="GO:0042073">
    <property type="term" value="P:intraciliary transport"/>
    <property type="evidence" value="ECO:0007669"/>
    <property type="project" value="InterPro"/>
</dbReference>
<dbReference type="GO" id="GO:0030992">
    <property type="term" value="C:intraciliary transport particle B"/>
    <property type="evidence" value="ECO:0007669"/>
    <property type="project" value="InterPro"/>
</dbReference>
<evidence type="ECO:0000256" key="3">
    <source>
        <dbReference type="ARBA" id="ARBA00023054"/>
    </source>
</evidence>
<evidence type="ECO:0000259" key="8">
    <source>
        <dbReference type="Pfam" id="PF18383"/>
    </source>
</evidence>
<dbReference type="PANTHER" id="PTHR15614">
    <property type="entry name" value="INTRAFLAGELLAR TRANSPORT PROTEIN 81 HOMOLOG"/>
    <property type="match status" value="1"/>
</dbReference>